<dbReference type="Pfam" id="PF00096">
    <property type="entry name" value="zf-C2H2"/>
    <property type="match status" value="1"/>
</dbReference>
<keyword evidence="1" id="KW-0863">Zinc-finger</keyword>
<dbReference type="Pfam" id="PF00651">
    <property type="entry name" value="BTB"/>
    <property type="match status" value="1"/>
</dbReference>
<proteinExistence type="predicted"/>
<reference evidence="5" key="1">
    <citation type="submission" date="2014-05" db="EMBL/GenBank/DDBJ databases">
        <authorList>
            <person name="Chronopoulou M."/>
        </authorList>
    </citation>
    <scope>NUCLEOTIDE SEQUENCE</scope>
    <source>
        <tissue evidence="5">Whole organism</tissue>
    </source>
</reference>
<evidence type="ECO:0000313" key="5">
    <source>
        <dbReference type="EMBL" id="CDW28407.1"/>
    </source>
</evidence>
<dbReference type="SUPFAM" id="SSF54695">
    <property type="entry name" value="POZ domain"/>
    <property type="match status" value="1"/>
</dbReference>
<keyword evidence="1" id="KW-0862">Zinc</keyword>
<dbReference type="AlphaFoldDB" id="A0A0K2TRX6"/>
<dbReference type="PROSITE" id="PS50097">
    <property type="entry name" value="BTB"/>
    <property type="match status" value="1"/>
</dbReference>
<name>A0A0K2TRX6_LEPSM</name>
<dbReference type="Gene3D" id="3.30.710.10">
    <property type="entry name" value="Potassium Channel Kv1.1, Chain A"/>
    <property type="match status" value="1"/>
</dbReference>
<dbReference type="GO" id="GO:0008270">
    <property type="term" value="F:zinc ion binding"/>
    <property type="evidence" value="ECO:0007669"/>
    <property type="project" value="UniProtKB-KW"/>
</dbReference>
<dbReference type="InterPro" id="IPR036236">
    <property type="entry name" value="Znf_C2H2_sf"/>
</dbReference>
<sequence length="245" mass="28166">MGLKPNLTDRWRCHLSQSRNNGLFSDIKISCSDGSDYPAHKLVMGVQWFLEKDAESDVLILEGFNSEVVKTFLDILYSGLTKFTGEEHLRDLKELAQLFGVRNLSLETFVFEEDFEEEDELYYESDESEDLGVKSHGSLTVTLEENLSKRDILAQDRVFVCPRCGEGFGTNLKLEAHEKVHEDEEEDEYDEDEDPMDEDDVKVKFKREHNVHACKHCNGSSFSSKAELDKHLFVIHADARCCRKC</sequence>
<dbReference type="OrthoDB" id="6344893at2759"/>
<dbReference type="EMBL" id="HACA01011046">
    <property type="protein sequence ID" value="CDW28407.1"/>
    <property type="molecule type" value="Transcribed_RNA"/>
</dbReference>
<dbReference type="SMART" id="SM00225">
    <property type="entry name" value="BTB"/>
    <property type="match status" value="1"/>
</dbReference>
<evidence type="ECO:0000256" key="2">
    <source>
        <dbReference type="SAM" id="MobiDB-lite"/>
    </source>
</evidence>
<protein>
    <submittedName>
        <fullName evidence="5">Uncharacterized protein</fullName>
    </submittedName>
</protein>
<evidence type="ECO:0000259" key="4">
    <source>
        <dbReference type="PROSITE" id="PS50157"/>
    </source>
</evidence>
<dbReference type="SUPFAM" id="SSF57667">
    <property type="entry name" value="beta-beta-alpha zinc fingers"/>
    <property type="match status" value="1"/>
</dbReference>
<feature type="non-terminal residue" evidence="5">
    <location>
        <position position="245"/>
    </location>
</feature>
<feature type="compositionally biased region" description="Acidic residues" evidence="2">
    <location>
        <begin position="183"/>
        <end position="196"/>
    </location>
</feature>
<dbReference type="Gene3D" id="3.30.160.60">
    <property type="entry name" value="Classic Zinc Finger"/>
    <property type="match status" value="1"/>
</dbReference>
<accession>A0A0K2TRX6</accession>
<dbReference type="SMART" id="SM00355">
    <property type="entry name" value="ZnF_C2H2"/>
    <property type="match status" value="2"/>
</dbReference>
<evidence type="ECO:0000259" key="3">
    <source>
        <dbReference type="PROSITE" id="PS50097"/>
    </source>
</evidence>
<dbReference type="InterPro" id="IPR013087">
    <property type="entry name" value="Znf_C2H2_type"/>
</dbReference>
<dbReference type="CDD" id="cd18186">
    <property type="entry name" value="BTB_POZ_ZBTB_KLHL-like"/>
    <property type="match status" value="1"/>
</dbReference>
<dbReference type="PROSITE" id="PS00028">
    <property type="entry name" value="ZINC_FINGER_C2H2_1"/>
    <property type="match status" value="1"/>
</dbReference>
<keyword evidence="1" id="KW-0479">Metal-binding</keyword>
<feature type="domain" description="BTB" evidence="3">
    <location>
        <begin position="25"/>
        <end position="85"/>
    </location>
</feature>
<evidence type="ECO:0000256" key="1">
    <source>
        <dbReference type="PROSITE-ProRule" id="PRU00042"/>
    </source>
</evidence>
<dbReference type="PROSITE" id="PS50157">
    <property type="entry name" value="ZINC_FINGER_C2H2_2"/>
    <property type="match status" value="1"/>
</dbReference>
<feature type="domain" description="C2H2-type" evidence="4">
    <location>
        <begin position="159"/>
        <end position="186"/>
    </location>
</feature>
<organism evidence="5">
    <name type="scientific">Lepeophtheirus salmonis</name>
    <name type="common">Salmon louse</name>
    <name type="synonym">Caligus salmonis</name>
    <dbReference type="NCBI Taxonomy" id="72036"/>
    <lineage>
        <taxon>Eukaryota</taxon>
        <taxon>Metazoa</taxon>
        <taxon>Ecdysozoa</taxon>
        <taxon>Arthropoda</taxon>
        <taxon>Crustacea</taxon>
        <taxon>Multicrustacea</taxon>
        <taxon>Hexanauplia</taxon>
        <taxon>Copepoda</taxon>
        <taxon>Siphonostomatoida</taxon>
        <taxon>Caligidae</taxon>
        <taxon>Lepeophtheirus</taxon>
    </lineage>
</organism>
<feature type="region of interest" description="Disordered" evidence="2">
    <location>
        <begin position="177"/>
        <end position="196"/>
    </location>
</feature>
<dbReference type="InterPro" id="IPR000210">
    <property type="entry name" value="BTB/POZ_dom"/>
</dbReference>
<dbReference type="InterPro" id="IPR011333">
    <property type="entry name" value="SKP1/BTB/POZ_sf"/>
</dbReference>